<keyword evidence="2" id="KW-0106">Calcium</keyword>
<organism evidence="3 4">
    <name type="scientific">Desulfoluna limicola</name>
    <dbReference type="NCBI Taxonomy" id="2810562"/>
    <lineage>
        <taxon>Bacteria</taxon>
        <taxon>Pseudomonadati</taxon>
        <taxon>Thermodesulfobacteriota</taxon>
        <taxon>Desulfobacteria</taxon>
        <taxon>Desulfobacterales</taxon>
        <taxon>Desulfolunaceae</taxon>
        <taxon>Desulfoluna</taxon>
    </lineage>
</organism>
<protein>
    <recommendedName>
        <fullName evidence="5">Thrombospondin type 3 repeat-containing protein</fullName>
    </recommendedName>
</protein>
<gene>
    <name evidence="3" type="ORF">DSLASN_05430</name>
</gene>
<dbReference type="SUPFAM" id="SSF103647">
    <property type="entry name" value="TSP type-3 repeat"/>
    <property type="match status" value="2"/>
</dbReference>
<keyword evidence="1" id="KW-0732">Signal</keyword>
<name>A0ABM7PCN6_9BACT</name>
<evidence type="ECO:0000256" key="1">
    <source>
        <dbReference type="ARBA" id="ARBA00022729"/>
    </source>
</evidence>
<evidence type="ECO:0000313" key="3">
    <source>
        <dbReference type="EMBL" id="BCS94911.1"/>
    </source>
</evidence>
<dbReference type="Gene3D" id="4.10.1080.10">
    <property type="entry name" value="TSP type-3 repeat"/>
    <property type="match status" value="2"/>
</dbReference>
<dbReference type="EMBL" id="AP024488">
    <property type="protein sequence ID" value="BCS94911.1"/>
    <property type="molecule type" value="Genomic_DNA"/>
</dbReference>
<dbReference type="Proteomes" id="UP001320148">
    <property type="component" value="Chromosome"/>
</dbReference>
<reference evidence="3 4" key="1">
    <citation type="submission" date="2021-02" db="EMBL/GenBank/DDBJ databases">
        <title>Complete genome of Desulfoluna sp. strain ASN36.</title>
        <authorList>
            <person name="Takahashi A."/>
            <person name="Kojima H."/>
            <person name="Fukui M."/>
        </authorList>
    </citation>
    <scope>NUCLEOTIDE SEQUENCE [LARGE SCALE GENOMIC DNA]</scope>
    <source>
        <strain evidence="3 4">ASN36</strain>
    </source>
</reference>
<proteinExistence type="predicted"/>
<dbReference type="InterPro" id="IPR003367">
    <property type="entry name" value="Thrombospondin_3-like_rpt"/>
</dbReference>
<evidence type="ECO:0000256" key="2">
    <source>
        <dbReference type="ARBA" id="ARBA00022837"/>
    </source>
</evidence>
<sequence length="502" mass="54543">MAVFSLVACGSSGGGDGETPKHLVVDTDGDGIIDDLDQCPETPAGALVDGSGCQITPVDTDDDGVADYLDQCPGTPVGTQVDDSGCQITPVDTDDDGVADYLDQCPGTPVGTQVDDSGCPVSVVDADGDGVPDERDVCPGTSAGIEVDDIGCPKMDTDGDGVPDERDNCINTPLGVVVNEYGCPGNISPDDADGDGVLDNQDQCPNTPLGSEVDPNGCMVNDGSTKENAINLETGLAVHRSTVTDAALWYRFYDQGEPPYSPGVTYTRPGQVADSTWFRFFGQEGWWYNIITHLKALPEHEVRLFAADDTRLGYSQDGSHFSEEVGARIWNWECKVDGVYYVQVVNSEPDQEYTISLVCDSSFPADLEFGFFPNSPNHDKWERDTYTWLQRLLPEGEVQERTFYTWAGVEYGERVFDRDYFSVYMEEGKTYKITVLDMGGCDAHLWVNNPSDGTILIQDDPLGTGSAEIVMVAPESNYYLCGAYSHNFSIKGYYHLSVVEVE</sequence>
<dbReference type="PANTHER" id="PTHR10199">
    <property type="entry name" value="THROMBOSPONDIN"/>
    <property type="match status" value="1"/>
</dbReference>
<evidence type="ECO:0000313" key="4">
    <source>
        <dbReference type="Proteomes" id="UP001320148"/>
    </source>
</evidence>
<dbReference type="PANTHER" id="PTHR10199:SF119">
    <property type="entry name" value="RE20510P"/>
    <property type="match status" value="1"/>
</dbReference>
<dbReference type="Pfam" id="PF02412">
    <property type="entry name" value="TSP_3"/>
    <property type="match status" value="6"/>
</dbReference>
<keyword evidence="4" id="KW-1185">Reference proteome</keyword>
<accession>A0ABM7PCN6</accession>
<dbReference type="InterPro" id="IPR028974">
    <property type="entry name" value="TSP_type-3_rpt"/>
</dbReference>
<evidence type="ECO:0008006" key="5">
    <source>
        <dbReference type="Google" id="ProtNLM"/>
    </source>
</evidence>